<dbReference type="EMBL" id="JAPDFW010000011">
    <property type="protein sequence ID" value="KAJ5080240.1"/>
    <property type="molecule type" value="Genomic_DNA"/>
</dbReference>
<sequence length="169" mass="19139">MNDCLFFGYNQSPILIPNEPNSIKRPIPFKFENENENENENQIKKIASGYYSTIFLFKNGKAIEYFVHNNPIQNPQEIPFENIQKVTVGHENLAILTIEGNVFAKGIDINSKNPNQFINISSLIEDTNDRIIQDIISTSQSIYLLTSNQNAYGIGSNQFGQLGFDSENT</sequence>
<dbReference type="Proteomes" id="UP001149090">
    <property type="component" value="Unassembled WGS sequence"/>
</dbReference>
<keyword evidence="2" id="KW-1185">Reference proteome</keyword>
<dbReference type="Gene3D" id="2.130.10.30">
    <property type="entry name" value="Regulator of chromosome condensation 1/beta-lactamase-inhibitor protein II"/>
    <property type="match status" value="1"/>
</dbReference>
<protein>
    <submittedName>
        <fullName evidence="1">Regulator of chromosome condensation</fullName>
    </submittedName>
</protein>
<comment type="caution">
    <text evidence="1">The sequence shown here is derived from an EMBL/GenBank/DDBJ whole genome shotgun (WGS) entry which is preliminary data.</text>
</comment>
<dbReference type="SUPFAM" id="SSF50985">
    <property type="entry name" value="RCC1/BLIP-II"/>
    <property type="match status" value="1"/>
</dbReference>
<proteinExistence type="predicted"/>
<reference evidence="1" key="1">
    <citation type="submission" date="2022-10" db="EMBL/GenBank/DDBJ databases">
        <title>Novel sulphate-reducing endosymbionts in the free-living metamonad Anaeramoeba.</title>
        <authorList>
            <person name="Jerlstrom-Hultqvist J."/>
            <person name="Cepicka I."/>
            <person name="Gallot-Lavallee L."/>
            <person name="Salas-Leiva D."/>
            <person name="Curtis B.A."/>
            <person name="Zahonova K."/>
            <person name="Pipaliya S."/>
            <person name="Dacks J."/>
            <person name="Roger A.J."/>
        </authorList>
    </citation>
    <scope>NUCLEOTIDE SEQUENCE</scope>
    <source>
        <strain evidence="1">BMAN</strain>
    </source>
</reference>
<accession>A0A9Q0LZQ0</accession>
<organism evidence="1 2">
    <name type="scientific">Anaeramoeba ignava</name>
    <name type="common">Anaerobic marine amoeba</name>
    <dbReference type="NCBI Taxonomy" id="1746090"/>
    <lineage>
        <taxon>Eukaryota</taxon>
        <taxon>Metamonada</taxon>
        <taxon>Anaeramoebidae</taxon>
        <taxon>Anaeramoeba</taxon>
    </lineage>
</organism>
<dbReference type="InterPro" id="IPR009091">
    <property type="entry name" value="RCC1/BLIP-II"/>
</dbReference>
<evidence type="ECO:0000313" key="2">
    <source>
        <dbReference type="Proteomes" id="UP001149090"/>
    </source>
</evidence>
<dbReference type="OrthoDB" id="10256179at2759"/>
<gene>
    <name evidence="1" type="ORF">M0811_03724</name>
</gene>
<name>A0A9Q0LZQ0_ANAIG</name>
<dbReference type="AlphaFoldDB" id="A0A9Q0LZQ0"/>
<evidence type="ECO:0000313" key="1">
    <source>
        <dbReference type="EMBL" id="KAJ5080240.1"/>
    </source>
</evidence>